<keyword evidence="1" id="KW-0472">Membrane</keyword>
<keyword evidence="1" id="KW-0812">Transmembrane</keyword>
<reference evidence="2" key="1">
    <citation type="submission" date="2020-07" db="EMBL/GenBank/DDBJ databases">
        <title>Multicomponent nature underlies the extraordinary mechanical properties of spider dragline silk.</title>
        <authorList>
            <person name="Kono N."/>
            <person name="Nakamura H."/>
            <person name="Mori M."/>
            <person name="Yoshida Y."/>
            <person name="Ohtoshi R."/>
            <person name="Malay A.D."/>
            <person name="Moran D.A.P."/>
            <person name="Tomita M."/>
            <person name="Numata K."/>
            <person name="Arakawa K."/>
        </authorList>
    </citation>
    <scope>NUCLEOTIDE SEQUENCE</scope>
</reference>
<feature type="transmembrane region" description="Helical" evidence="1">
    <location>
        <begin position="66"/>
        <end position="87"/>
    </location>
</feature>
<accession>A0A8X6GQL8</accession>
<dbReference type="Proteomes" id="UP000887116">
    <property type="component" value="Unassembled WGS sequence"/>
</dbReference>
<sequence length="93" mass="10706">MNLNNNLKILKCTISPILDLDVSTKTNRLSVELDLITNRQKNYDFTDPVQRNYDSDVNPHEYRTGYIAFLFGSIAALLVMAVVLRALKRRLCF</sequence>
<dbReference type="AlphaFoldDB" id="A0A8X6GQL8"/>
<protein>
    <submittedName>
        <fullName evidence="2">Uncharacterized protein</fullName>
    </submittedName>
</protein>
<proteinExistence type="predicted"/>
<evidence type="ECO:0000256" key="1">
    <source>
        <dbReference type="SAM" id="Phobius"/>
    </source>
</evidence>
<name>A0A8X6GQL8_TRICU</name>
<organism evidence="2 3">
    <name type="scientific">Trichonephila clavata</name>
    <name type="common">Joro spider</name>
    <name type="synonym">Nephila clavata</name>
    <dbReference type="NCBI Taxonomy" id="2740835"/>
    <lineage>
        <taxon>Eukaryota</taxon>
        <taxon>Metazoa</taxon>
        <taxon>Ecdysozoa</taxon>
        <taxon>Arthropoda</taxon>
        <taxon>Chelicerata</taxon>
        <taxon>Arachnida</taxon>
        <taxon>Araneae</taxon>
        <taxon>Araneomorphae</taxon>
        <taxon>Entelegynae</taxon>
        <taxon>Araneoidea</taxon>
        <taxon>Nephilidae</taxon>
        <taxon>Trichonephila</taxon>
    </lineage>
</organism>
<gene>
    <name evidence="2" type="ORF">TNCT_8221</name>
</gene>
<evidence type="ECO:0000313" key="2">
    <source>
        <dbReference type="EMBL" id="GFR06875.1"/>
    </source>
</evidence>
<keyword evidence="1" id="KW-1133">Transmembrane helix</keyword>
<dbReference type="EMBL" id="BMAO01026079">
    <property type="protein sequence ID" value="GFR06875.1"/>
    <property type="molecule type" value="Genomic_DNA"/>
</dbReference>
<evidence type="ECO:0000313" key="3">
    <source>
        <dbReference type="Proteomes" id="UP000887116"/>
    </source>
</evidence>
<comment type="caution">
    <text evidence="2">The sequence shown here is derived from an EMBL/GenBank/DDBJ whole genome shotgun (WGS) entry which is preliminary data.</text>
</comment>
<keyword evidence="3" id="KW-1185">Reference proteome</keyword>
<dbReference type="OrthoDB" id="10469440at2759"/>